<reference evidence="1" key="1">
    <citation type="submission" date="2020-07" db="EMBL/GenBank/DDBJ databases">
        <title>The High-quality genome of the commercially important snow crab, Chionoecetes opilio.</title>
        <authorList>
            <person name="Jeong J.-H."/>
            <person name="Ryu S."/>
        </authorList>
    </citation>
    <scope>NUCLEOTIDE SEQUENCE</scope>
    <source>
        <strain evidence="1">MADBK_172401_WGS</strain>
        <tissue evidence="1">Digestive gland</tissue>
    </source>
</reference>
<dbReference type="Proteomes" id="UP000770661">
    <property type="component" value="Unassembled WGS sequence"/>
</dbReference>
<sequence>MGAGTVRQAYSSTLWLALPGRATVHPSTVVKQAVTAPVPASAGATHCRIAPLLAQPPEKRGRGGCGCVTVVHLCARRPTSLAVRPPAPPNGASSSLFPCLAEVSGFLARPQWALDPPRWGVGTARPFSGLSSRQATTKIFYAFTEAAHHRHDWARRFHDQAHQAPSCGLFRKSPHS</sequence>
<dbReference type="AlphaFoldDB" id="A0A8J5D1F6"/>
<evidence type="ECO:0000313" key="2">
    <source>
        <dbReference type="Proteomes" id="UP000770661"/>
    </source>
</evidence>
<organism evidence="1 2">
    <name type="scientific">Chionoecetes opilio</name>
    <name type="common">Atlantic snow crab</name>
    <name type="synonym">Cancer opilio</name>
    <dbReference type="NCBI Taxonomy" id="41210"/>
    <lineage>
        <taxon>Eukaryota</taxon>
        <taxon>Metazoa</taxon>
        <taxon>Ecdysozoa</taxon>
        <taxon>Arthropoda</taxon>
        <taxon>Crustacea</taxon>
        <taxon>Multicrustacea</taxon>
        <taxon>Malacostraca</taxon>
        <taxon>Eumalacostraca</taxon>
        <taxon>Eucarida</taxon>
        <taxon>Decapoda</taxon>
        <taxon>Pleocyemata</taxon>
        <taxon>Brachyura</taxon>
        <taxon>Eubrachyura</taxon>
        <taxon>Majoidea</taxon>
        <taxon>Majidae</taxon>
        <taxon>Chionoecetes</taxon>
    </lineage>
</organism>
<protein>
    <submittedName>
        <fullName evidence="1">Uncharacterized protein</fullName>
    </submittedName>
</protein>
<accession>A0A8J5D1F6</accession>
<dbReference type="EMBL" id="JACEEZ010004910">
    <property type="protein sequence ID" value="KAG0726032.1"/>
    <property type="molecule type" value="Genomic_DNA"/>
</dbReference>
<evidence type="ECO:0000313" key="1">
    <source>
        <dbReference type="EMBL" id="KAG0726032.1"/>
    </source>
</evidence>
<gene>
    <name evidence="1" type="ORF">GWK47_037411</name>
</gene>
<keyword evidence="2" id="KW-1185">Reference proteome</keyword>
<proteinExistence type="predicted"/>
<comment type="caution">
    <text evidence="1">The sequence shown here is derived from an EMBL/GenBank/DDBJ whole genome shotgun (WGS) entry which is preliminary data.</text>
</comment>
<name>A0A8J5D1F6_CHIOP</name>